<dbReference type="SUPFAM" id="SSF53474">
    <property type="entry name" value="alpha/beta-Hydrolases"/>
    <property type="match status" value="1"/>
</dbReference>
<name>A0ABW0KPH5_9BACT</name>
<protein>
    <recommendedName>
        <fullName evidence="5">Alpha/beta hydrolase family protein</fullName>
    </recommendedName>
</protein>
<feature type="signal peptide" evidence="2">
    <location>
        <begin position="1"/>
        <end position="19"/>
    </location>
</feature>
<gene>
    <name evidence="3" type="ORF">ACFQDI_10985</name>
</gene>
<feature type="chain" id="PRO_5045338362" description="Alpha/beta hydrolase family protein" evidence="2">
    <location>
        <begin position="20"/>
        <end position="298"/>
    </location>
</feature>
<proteinExistence type="predicted"/>
<evidence type="ECO:0000256" key="1">
    <source>
        <dbReference type="SAM" id="MobiDB-lite"/>
    </source>
</evidence>
<dbReference type="EMBL" id="JBHSMQ010000003">
    <property type="protein sequence ID" value="MFC5455383.1"/>
    <property type="molecule type" value="Genomic_DNA"/>
</dbReference>
<dbReference type="RefSeq" id="WP_377166409.1">
    <property type="nucleotide sequence ID" value="NZ_JBHSMQ010000003.1"/>
</dbReference>
<reference evidence="4" key="1">
    <citation type="journal article" date="2019" name="Int. J. Syst. Evol. Microbiol.">
        <title>The Global Catalogue of Microorganisms (GCM) 10K type strain sequencing project: providing services to taxonomists for standard genome sequencing and annotation.</title>
        <authorList>
            <consortium name="The Broad Institute Genomics Platform"/>
            <consortium name="The Broad Institute Genome Sequencing Center for Infectious Disease"/>
            <person name="Wu L."/>
            <person name="Ma J."/>
        </authorList>
    </citation>
    <scope>NUCLEOTIDE SEQUENCE [LARGE SCALE GENOMIC DNA]</scope>
    <source>
        <strain evidence="4">CGMCC 4.1469</strain>
    </source>
</reference>
<dbReference type="Gene3D" id="3.40.50.1820">
    <property type="entry name" value="alpha/beta hydrolase"/>
    <property type="match status" value="1"/>
</dbReference>
<organism evidence="3 4">
    <name type="scientific">Prosthecobacter fluviatilis</name>
    <dbReference type="NCBI Taxonomy" id="445931"/>
    <lineage>
        <taxon>Bacteria</taxon>
        <taxon>Pseudomonadati</taxon>
        <taxon>Verrucomicrobiota</taxon>
        <taxon>Verrucomicrobiia</taxon>
        <taxon>Verrucomicrobiales</taxon>
        <taxon>Verrucomicrobiaceae</taxon>
        <taxon>Prosthecobacter</taxon>
    </lineage>
</organism>
<evidence type="ECO:0000256" key="2">
    <source>
        <dbReference type="SAM" id="SignalP"/>
    </source>
</evidence>
<sequence>MNATHALALLLLGSPCLQAQELPDIRSVPPDLEAPTLSDGPPAPGKRVKLTLDSQKGTGVYNVLYLPTDWKPDAKMPVIVELAGNGNFKSKQGDVSTGVPEGSNLGYGLSAGKGFIWLCAPYLNGKGDEIAITWWGTPPTYDPQPTLKHLREAVKSVCHDFGGDSSKVLLCGFSRGAIACNYLGLHDDETASLWCGFLAYSHYDGVRKWPYPNSDRNSALTRLQRLGKRPQFICGEGSNAQETESYLRPLLPDADLTFLSTGFLNHNDAWTLRPSPAREKAREWLNRVISGRPANPRP</sequence>
<feature type="region of interest" description="Disordered" evidence="1">
    <location>
        <begin position="27"/>
        <end position="47"/>
    </location>
</feature>
<evidence type="ECO:0008006" key="5">
    <source>
        <dbReference type="Google" id="ProtNLM"/>
    </source>
</evidence>
<accession>A0ABW0KPH5</accession>
<dbReference type="Proteomes" id="UP001596052">
    <property type="component" value="Unassembled WGS sequence"/>
</dbReference>
<keyword evidence="4" id="KW-1185">Reference proteome</keyword>
<comment type="caution">
    <text evidence="3">The sequence shown here is derived from an EMBL/GenBank/DDBJ whole genome shotgun (WGS) entry which is preliminary data.</text>
</comment>
<dbReference type="InterPro" id="IPR029058">
    <property type="entry name" value="AB_hydrolase_fold"/>
</dbReference>
<evidence type="ECO:0000313" key="4">
    <source>
        <dbReference type="Proteomes" id="UP001596052"/>
    </source>
</evidence>
<evidence type="ECO:0000313" key="3">
    <source>
        <dbReference type="EMBL" id="MFC5455383.1"/>
    </source>
</evidence>
<keyword evidence="2" id="KW-0732">Signal</keyword>